<evidence type="ECO:0000313" key="2">
    <source>
        <dbReference type="Proteomes" id="UP000499080"/>
    </source>
</evidence>
<comment type="caution">
    <text evidence="1">The sequence shown here is derived from an EMBL/GenBank/DDBJ whole genome shotgun (WGS) entry which is preliminary data.</text>
</comment>
<protein>
    <submittedName>
        <fullName evidence="1">Uncharacterized protein</fullName>
    </submittedName>
</protein>
<sequence length="283" mass="31541">MEELVCMVCFKTYHPPGHCCVNNRWVPVIANGNMTISEVEQLLFSGKQVSILGPSEQMNESTSVSTENVNLNPYFYYVSIISDEAINRNDVGTVSSHNSTTGGACTQLKIINSEQGNRIEQAIRSLSSIPILNNNEPGTTDYSMTVRQSFPSSERTTDVSPLDSIGSQFGISEGHLSLSPIYETPNTEMTSDEIQRAEMNRQIEKYGQNTLKKLMTVRLGHTSNHFSIGEAERYQLSDIFTVSTVKDSDLINNYGRLNKLKAEISQPECITETSENEFAFPDR</sequence>
<keyword evidence="2" id="KW-1185">Reference proteome</keyword>
<proteinExistence type="predicted"/>
<accession>A0A4Y2NKP6</accession>
<dbReference type="Proteomes" id="UP000499080">
    <property type="component" value="Unassembled WGS sequence"/>
</dbReference>
<dbReference type="AlphaFoldDB" id="A0A4Y2NKP6"/>
<reference evidence="1 2" key="1">
    <citation type="journal article" date="2019" name="Sci. Rep.">
        <title>Orb-weaving spider Araneus ventricosus genome elucidates the spidroin gene catalogue.</title>
        <authorList>
            <person name="Kono N."/>
            <person name="Nakamura H."/>
            <person name="Ohtoshi R."/>
            <person name="Moran D.A.P."/>
            <person name="Shinohara A."/>
            <person name="Yoshida Y."/>
            <person name="Fujiwara M."/>
            <person name="Mori M."/>
            <person name="Tomita M."/>
            <person name="Arakawa K."/>
        </authorList>
    </citation>
    <scope>NUCLEOTIDE SEQUENCE [LARGE SCALE GENOMIC DNA]</scope>
</reference>
<evidence type="ECO:0000313" key="1">
    <source>
        <dbReference type="EMBL" id="GBN39502.1"/>
    </source>
</evidence>
<name>A0A4Y2NKP6_ARAVE</name>
<feature type="non-terminal residue" evidence="1">
    <location>
        <position position="283"/>
    </location>
</feature>
<dbReference type="EMBL" id="BGPR01009358">
    <property type="protein sequence ID" value="GBN39502.1"/>
    <property type="molecule type" value="Genomic_DNA"/>
</dbReference>
<organism evidence="1 2">
    <name type="scientific">Araneus ventricosus</name>
    <name type="common">Orbweaver spider</name>
    <name type="synonym">Epeira ventricosa</name>
    <dbReference type="NCBI Taxonomy" id="182803"/>
    <lineage>
        <taxon>Eukaryota</taxon>
        <taxon>Metazoa</taxon>
        <taxon>Ecdysozoa</taxon>
        <taxon>Arthropoda</taxon>
        <taxon>Chelicerata</taxon>
        <taxon>Arachnida</taxon>
        <taxon>Araneae</taxon>
        <taxon>Araneomorphae</taxon>
        <taxon>Entelegynae</taxon>
        <taxon>Araneoidea</taxon>
        <taxon>Araneidae</taxon>
        <taxon>Araneus</taxon>
    </lineage>
</organism>
<gene>
    <name evidence="1" type="ORF">AVEN_54924_1</name>
</gene>